<dbReference type="Pfam" id="PF01663">
    <property type="entry name" value="Phosphodiest"/>
    <property type="match status" value="1"/>
</dbReference>
<keyword evidence="1" id="KW-0614">Plasmid</keyword>
<dbReference type="EMBL" id="HG938356">
    <property type="protein sequence ID" value="CDN57616.1"/>
    <property type="molecule type" value="Genomic_DNA"/>
</dbReference>
<dbReference type="SUPFAM" id="SSF53649">
    <property type="entry name" value="Alkaline phosphatase-like"/>
    <property type="match status" value="1"/>
</dbReference>
<organism evidence="1 2">
    <name type="scientific">Neorhizobium galegae bv. officinalis bv. officinalis str. HAMBI 1141</name>
    <dbReference type="NCBI Taxonomy" id="1028801"/>
    <lineage>
        <taxon>Bacteria</taxon>
        <taxon>Pseudomonadati</taxon>
        <taxon>Pseudomonadota</taxon>
        <taxon>Alphaproteobacteria</taxon>
        <taxon>Hyphomicrobiales</taxon>
        <taxon>Rhizobiaceae</taxon>
        <taxon>Rhizobium/Agrobacterium group</taxon>
        <taxon>Neorhizobium</taxon>
    </lineage>
</organism>
<dbReference type="Gene3D" id="3.40.720.10">
    <property type="entry name" value="Alkaline Phosphatase, subunit A"/>
    <property type="match status" value="2"/>
</dbReference>
<dbReference type="KEGG" id="ngl:RG1141_PA07840"/>
<protein>
    <submittedName>
        <fullName evidence="1">Type I phosphodiesterase/nucleotide pyrophosphatase</fullName>
    </submittedName>
</protein>
<dbReference type="PANTHER" id="PTHR10151:SF120">
    <property type="entry name" value="BIS(5'-ADENOSYL)-TRIPHOSPHATASE"/>
    <property type="match status" value="1"/>
</dbReference>
<evidence type="ECO:0000313" key="1">
    <source>
        <dbReference type="EMBL" id="CDN57616.1"/>
    </source>
</evidence>
<dbReference type="InterPro" id="IPR002591">
    <property type="entry name" value="Phosphodiest/P_Trfase"/>
</dbReference>
<dbReference type="RefSeq" id="WP_040124780.1">
    <property type="nucleotide sequence ID" value="NZ_HG938356.1"/>
</dbReference>
<geneLocation type="plasmid" evidence="2">
    <name>II</name>
</geneLocation>
<dbReference type="GO" id="GO:0016787">
    <property type="term" value="F:hydrolase activity"/>
    <property type="evidence" value="ECO:0007669"/>
    <property type="project" value="UniProtKB-ARBA"/>
</dbReference>
<sequence>MGSESKHVVILGIDGLRPDMVNDKTMPNLAQLGRNGTWSTKHRTVFPSETRGALTALVTGANAEANGIFGNQFYVRDADHTQIFTETTHDWYAADDRLGGRLVTATSLADILSGAQRKLAVITSSGPGALSALNWKGQQRGHIGFNVKHPQPSFPHAFAAKTHRSLKIPSGGISADGPQTAFKVFRKEVWPNYQPAVSILWLTEVDSAAHLHGLGSPQHYEKMRHCDEVVGELLDWYAAQPERDEISIFVVSDHGHVTISGLLSIAQELRNAGFAADSSFEDNTTDVLVRPGRAAGIWMRKFDSVLLEEILAFVAEQEWFGGAFTPATEPGSADGSLANTLALELIGAGGPRAPDLVINLASRNDTSVAGIPGSAYYDAGDYDLRLGGGTHGGLHSAELSAVLATYGAGLAKGLIADTPSSITDIAPTVLTLLGIPCPASMTGRPLRELTEDRSVLSDVTNKEIRSSGSIKPTVLSVSKLGDRIYLNEASVGKGVMSNDATTNARVGVAE</sequence>
<reference evidence="2" key="1">
    <citation type="journal article" date="2014" name="BMC Genomics">
        <title>Genome sequencing of two Neorhizobium galegae strains reveals a noeT gene responsible for the unusual acetylation of the nodulation factors.</title>
        <authorList>
            <person name="Osterman J."/>
            <person name="Marsh J."/>
            <person name="Laine P.K."/>
            <person name="Zeng Z."/>
            <person name="Alatalo E."/>
            <person name="Sullivan J.T."/>
            <person name="Young J.P."/>
            <person name="Thomas-Oates J."/>
            <person name="Paulin L."/>
            <person name="Lindstrom K."/>
        </authorList>
    </citation>
    <scope>NUCLEOTIDE SEQUENCE [LARGE SCALE GENOMIC DNA]</scope>
    <source>
        <strain evidence="2">HAMBI 1141</strain>
        <plasmid evidence="2">II</plasmid>
    </source>
</reference>
<dbReference type="HOGENOM" id="CLU_039509_0_0_5"/>
<name>A0A068THR1_NEOGA</name>
<proteinExistence type="predicted"/>
<dbReference type="PANTHER" id="PTHR10151">
    <property type="entry name" value="ECTONUCLEOTIDE PYROPHOSPHATASE/PHOSPHODIESTERASE"/>
    <property type="match status" value="1"/>
</dbReference>
<dbReference type="InterPro" id="IPR017850">
    <property type="entry name" value="Alkaline_phosphatase_core_sf"/>
</dbReference>
<dbReference type="eggNOG" id="COG1524">
    <property type="taxonomic scope" value="Bacteria"/>
</dbReference>
<dbReference type="Proteomes" id="UP000028186">
    <property type="component" value="Plasmid pHAMBI1141a"/>
</dbReference>
<gene>
    <name evidence="1" type="ORF">RG1141_PA07840</name>
</gene>
<dbReference type="AlphaFoldDB" id="A0A068THR1"/>
<dbReference type="PATRIC" id="fig|1028801.3.peg.5388"/>
<accession>A0A068THR1</accession>
<evidence type="ECO:0000313" key="2">
    <source>
        <dbReference type="Proteomes" id="UP000028186"/>
    </source>
</evidence>